<dbReference type="CDD" id="cd02012">
    <property type="entry name" value="TPP_TK"/>
    <property type="match status" value="1"/>
</dbReference>
<dbReference type="Gene3D" id="3.40.50.970">
    <property type="match status" value="1"/>
</dbReference>
<evidence type="ECO:0000313" key="2">
    <source>
        <dbReference type="EMBL" id="KKN31952.1"/>
    </source>
</evidence>
<organism evidence="2">
    <name type="scientific">marine sediment metagenome</name>
    <dbReference type="NCBI Taxonomy" id="412755"/>
    <lineage>
        <taxon>unclassified sequences</taxon>
        <taxon>metagenomes</taxon>
        <taxon>ecological metagenomes</taxon>
    </lineage>
</organism>
<dbReference type="Pfam" id="PF00456">
    <property type="entry name" value="Transketolase_N"/>
    <property type="match status" value="1"/>
</dbReference>
<dbReference type="InterPro" id="IPR029061">
    <property type="entry name" value="THDP-binding"/>
</dbReference>
<feature type="domain" description="Transketolase N-terminal" evidence="1">
    <location>
        <begin position="6"/>
        <end position="264"/>
    </location>
</feature>
<name>A0A0F9Q4S9_9ZZZZ</name>
<dbReference type="InterPro" id="IPR005474">
    <property type="entry name" value="Transketolase_N"/>
</dbReference>
<dbReference type="EMBL" id="LAZR01002289">
    <property type="protein sequence ID" value="KKN31952.1"/>
    <property type="molecule type" value="Genomic_DNA"/>
</dbReference>
<accession>A0A0F9Q4S9</accession>
<evidence type="ECO:0000259" key="1">
    <source>
        <dbReference type="Pfam" id="PF00456"/>
    </source>
</evidence>
<protein>
    <recommendedName>
        <fullName evidence="1">Transketolase N-terminal domain-containing protein</fullName>
    </recommendedName>
</protein>
<sequence length="267" mass="29810">MRHYEDIAKKVRKKILNMIYRTKSPHIGSSFSIVEILVALYFKILSVSPKSPEAENRDRFILSKGHGCPALYAVLSIKGFISQGCINGFAVNGGTLEHHPTRDIKRGIEVSTGSLGHGLSIGTGMAISAKYDKASYRIFALLSDGEMNEGDVWEAAMFAAHHKLDNLVGIIDYNKIQALGRINEVVNLEPLAQKWSAFGWEVREIDGHNFEEIINTLENIPYGQGKPIVLIAHTVKGKGVSFMENKLLWHYRSPNKEEYTKALKELS</sequence>
<dbReference type="AlphaFoldDB" id="A0A0F9Q4S9"/>
<dbReference type="PANTHER" id="PTHR47514">
    <property type="entry name" value="TRANSKETOLASE N-TERMINAL SECTION-RELATED"/>
    <property type="match status" value="1"/>
</dbReference>
<dbReference type="SUPFAM" id="SSF52518">
    <property type="entry name" value="Thiamin diphosphate-binding fold (THDP-binding)"/>
    <property type="match status" value="1"/>
</dbReference>
<reference evidence="2" key="1">
    <citation type="journal article" date="2015" name="Nature">
        <title>Complex archaea that bridge the gap between prokaryotes and eukaryotes.</title>
        <authorList>
            <person name="Spang A."/>
            <person name="Saw J.H."/>
            <person name="Jorgensen S.L."/>
            <person name="Zaremba-Niedzwiedzka K."/>
            <person name="Martijn J."/>
            <person name="Lind A.E."/>
            <person name="van Eijk R."/>
            <person name="Schleper C."/>
            <person name="Guy L."/>
            <person name="Ettema T.J."/>
        </authorList>
    </citation>
    <scope>NUCLEOTIDE SEQUENCE</scope>
</reference>
<dbReference type="PANTHER" id="PTHR47514:SF2">
    <property type="entry name" value="TRANSKETOLASE"/>
    <property type="match status" value="1"/>
</dbReference>
<gene>
    <name evidence="2" type="ORF">LCGC14_0818820</name>
</gene>
<comment type="caution">
    <text evidence="2">The sequence shown here is derived from an EMBL/GenBank/DDBJ whole genome shotgun (WGS) entry which is preliminary data.</text>
</comment>
<proteinExistence type="predicted"/>